<gene>
    <name evidence="3" type="primary">Acey_s0261.g555</name>
    <name evidence="3" type="ORF">Y032_0261g555</name>
</gene>
<organism evidence="3 4">
    <name type="scientific">Ancylostoma ceylanicum</name>
    <dbReference type="NCBI Taxonomy" id="53326"/>
    <lineage>
        <taxon>Eukaryota</taxon>
        <taxon>Metazoa</taxon>
        <taxon>Ecdysozoa</taxon>
        <taxon>Nematoda</taxon>
        <taxon>Chromadorea</taxon>
        <taxon>Rhabditida</taxon>
        <taxon>Rhabditina</taxon>
        <taxon>Rhabditomorpha</taxon>
        <taxon>Strongyloidea</taxon>
        <taxon>Ancylostomatidae</taxon>
        <taxon>Ancylostomatinae</taxon>
        <taxon>Ancylostoma</taxon>
    </lineage>
</organism>
<evidence type="ECO:0000256" key="1">
    <source>
        <dbReference type="SAM" id="MobiDB-lite"/>
    </source>
</evidence>
<dbReference type="EMBL" id="JARK01001597">
    <property type="protein sequence ID" value="EYB87523.1"/>
    <property type="molecule type" value="Genomic_DNA"/>
</dbReference>
<protein>
    <submittedName>
        <fullName evidence="3">Uncharacterized protein</fullName>
    </submittedName>
</protein>
<feature type="compositionally biased region" description="Low complexity" evidence="1">
    <location>
        <begin position="89"/>
        <end position="103"/>
    </location>
</feature>
<reference evidence="4" key="1">
    <citation type="journal article" date="2015" name="Nat. Genet.">
        <title>The genome and transcriptome of the zoonotic hookworm Ancylostoma ceylanicum identify infection-specific gene families.</title>
        <authorList>
            <person name="Schwarz E.M."/>
            <person name="Hu Y."/>
            <person name="Antoshechkin I."/>
            <person name="Miller M.M."/>
            <person name="Sternberg P.W."/>
            <person name="Aroian R.V."/>
        </authorList>
    </citation>
    <scope>NUCLEOTIDE SEQUENCE</scope>
    <source>
        <strain evidence="4">HY135</strain>
    </source>
</reference>
<comment type="caution">
    <text evidence="3">The sequence shown here is derived from an EMBL/GenBank/DDBJ whole genome shotgun (WGS) entry which is preliminary data.</text>
</comment>
<evidence type="ECO:0000256" key="2">
    <source>
        <dbReference type="SAM" id="SignalP"/>
    </source>
</evidence>
<feature type="chain" id="PRO_5001489178" evidence="2">
    <location>
        <begin position="20"/>
        <end position="139"/>
    </location>
</feature>
<feature type="signal peptide" evidence="2">
    <location>
        <begin position="1"/>
        <end position="19"/>
    </location>
</feature>
<evidence type="ECO:0000313" key="3">
    <source>
        <dbReference type="EMBL" id="EYB87523.1"/>
    </source>
</evidence>
<feature type="region of interest" description="Disordered" evidence="1">
    <location>
        <begin position="89"/>
        <end position="121"/>
    </location>
</feature>
<dbReference type="OrthoDB" id="5869573at2759"/>
<keyword evidence="2" id="KW-0732">Signal</keyword>
<proteinExistence type="predicted"/>
<dbReference type="AlphaFoldDB" id="A0A016SA20"/>
<name>A0A016SA20_9BILA</name>
<evidence type="ECO:0000313" key="4">
    <source>
        <dbReference type="Proteomes" id="UP000024635"/>
    </source>
</evidence>
<accession>A0A016SA20</accession>
<sequence length="139" mass="15080">MRSSHVVVLLVTLAALASAFKAKKQKKEEVFVQVPPDVPGGEPRYVKAPKVLTEYDKCKMECKKQRDAANRKEHITALREQLAALEAEEAAAASSAGEATNSEQVLPVSLSTSEGQNASENQSTHLLRGIFLATSVLYK</sequence>
<dbReference type="Proteomes" id="UP000024635">
    <property type="component" value="Unassembled WGS sequence"/>
</dbReference>
<feature type="compositionally biased region" description="Polar residues" evidence="1">
    <location>
        <begin position="109"/>
        <end position="121"/>
    </location>
</feature>
<keyword evidence="4" id="KW-1185">Reference proteome</keyword>